<evidence type="ECO:0008006" key="2">
    <source>
        <dbReference type="Google" id="ProtNLM"/>
    </source>
</evidence>
<dbReference type="Pfam" id="PF04977">
    <property type="entry name" value="DivIC"/>
    <property type="match status" value="1"/>
</dbReference>
<sequence length="93" mass="11396">MLRRRENKNFFKIFFMIFVISLLSLFFQPKMGIVYLMKAKFDEKNLQYELKKTKVENILLRRRIYLLKNDKSYIEKIVRENLNMIGNGEKILK</sequence>
<comment type="caution">
    <text evidence="1">The sequence shown here is derived from an EMBL/GenBank/DDBJ whole genome shotgun (WGS) entry which is preliminary data.</text>
</comment>
<dbReference type="EMBL" id="DSTT01000002">
    <property type="protein sequence ID" value="HFK23447.1"/>
    <property type="molecule type" value="Genomic_DNA"/>
</dbReference>
<accession>A0A7C3J5U9</accession>
<dbReference type="InterPro" id="IPR007060">
    <property type="entry name" value="FtsL/DivIC"/>
</dbReference>
<proteinExistence type="predicted"/>
<organism evidence="1">
    <name type="scientific">candidate division WOR-3 bacterium</name>
    <dbReference type="NCBI Taxonomy" id="2052148"/>
    <lineage>
        <taxon>Bacteria</taxon>
        <taxon>Bacteria division WOR-3</taxon>
    </lineage>
</organism>
<evidence type="ECO:0000313" key="1">
    <source>
        <dbReference type="EMBL" id="HFK23447.1"/>
    </source>
</evidence>
<gene>
    <name evidence="1" type="ORF">ENS15_02165</name>
</gene>
<name>A0A7C3J5U9_UNCW3</name>
<protein>
    <recommendedName>
        <fullName evidence="2">Septum formation initiator family protein</fullName>
    </recommendedName>
</protein>
<reference evidence="1" key="1">
    <citation type="journal article" date="2020" name="mSystems">
        <title>Genome- and Community-Level Interaction Insights into Carbon Utilization and Element Cycling Functions of Hydrothermarchaeota in Hydrothermal Sediment.</title>
        <authorList>
            <person name="Zhou Z."/>
            <person name="Liu Y."/>
            <person name="Xu W."/>
            <person name="Pan J."/>
            <person name="Luo Z.H."/>
            <person name="Li M."/>
        </authorList>
    </citation>
    <scope>NUCLEOTIDE SEQUENCE [LARGE SCALE GENOMIC DNA]</scope>
    <source>
        <strain evidence="1">SpSt-464</strain>
    </source>
</reference>
<dbReference type="AlphaFoldDB" id="A0A7C3J5U9"/>